<reference evidence="2 3" key="1">
    <citation type="journal article" date="2007" name="Science">
        <title>The Chlamydomonas genome reveals the evolution of key animal and plant functions.</title>
        <authorList>
            <person name="Merchant S.S."/>
            <person name="Prochnik S.E."/>
            <person name="Vallon O."/>
            <person name="Harris E.H."/>
            <person name="Karpowicz S.J."/>
            <person name="Witman G.B."/>
            <person name="Terry A."/>
            <person name="Salamov A."/>
            <person name="Fritz-Laylin L.K."/>
            <person name="Marechal-Drouard L."/>
            <person name="Marshall W.F."/>
            <person name="Qu L.H."/>
            <person name="Nelson D.R."/>
            <person name="Sanderfoot A.A."/>
            <person name="Spalding M.H."/>
            <person name="Kapitonov V.V."/>
            <person name="Ren Q."/>
            <person name="Ferris P."/>
            <person name="Lindquist E."/>
            <person name="Shapiro H."/>
            <person name="Lucas S.M."/>
            <person name="Grimwood J."/>
            <person name="Schmutz J."/>
            <person name="Cardol P."/>
            <person name="Cerutti H."/>
            <person name="Chanfreau G."/>
            <person name="Chen C.L."/>
            <person name="Cognat V."/>
            <person name="Croft M.T."/>
            <person name="Dent R."/>
            <person name="Dutcher S."/>
            <person name="Fernandez E."/>
            <person name="Fukuzawa H."/>
            <person name="Gonzalez-Ballester D."/>
            <person name="Gonzalez-Halphen D."/>
            <person name="Hallmann A."/>
            <person name="Hanikenne M."/>
            <person name="Hippler M."/>
            <person name="Inwood W."/>
            <person name="Jabbari K."/>
            <person name="Kalanon M."/>
            <person name="Kuras R."/>
            <person name="Lefebvre P.A."/>
            <person name="Lemaire S.D."/>
            <person name="Lobanov A.V."/>
            <person name="Lohr M."/>
            <person name="Manuell A."/>
            <person name="Meier I."/>
            <person name="Mets L."/>
            <person name="Mittag M."/>
            <person name="Mittelmeier T."/>
            <person name="Moroney J.V."/>
            <person name="Moseley J."/>
            <person name="Napoli C."/>
            <person name="Nedelcu A.M."/>
            <person name="Niyogi K."/>
            <person name="Novoselov S.V."/>
            <person name="Paulsen I.T."/>
            <person name="Pazour G."/>
            <person name="Purton S."/>
            <person name="Ral J.P."/>
            <person name="Riano-Pachon D.M."/>
            <person name="Riekhof W."/>
            <person name="Rymarquis L."/>
            <person name="Schroda M."/>
            <person name="Stern D."/>
            <person name="Umen J."/>
            <person name="Willows R."/>
            <person name="Wilson N."/>
            <person name="Zimmer S.L."/>
            <person name="Allmer J."/>
            <person name="Balk J."/>
            <person name="Bisova K."/>
            <person name="Chen C.J."/>
            <person name="Elias M."/>
            <person name="Gendler K."/>
            <person name="Hauser C."/>
            <person name="Lamb M.R."/>
            <person name="Ledford H."/>
            <person name="Long J.C."/>
            <person name="Minagawa J."/>
            <person name="Page M.D."/>
            <person name="Pan J."/>
            <person name="Pootakham W."/>
            <person name="Roje S."/>
            <person name="Rose A."/>
            <person name="Stahlberg E."/>
            <person name="Terauchi A.M."/>
            <person name="Yang P."/>
            <person name="Ball S."/>
            <person name="Bowler C."/>
            <person name="Dieckmann C.L."/>
            <person name="Gladyshev V.N."/>
            <person name="Green P."/>
            <person name="Jorgensen R."/>
            <person name="Mayfield S."/>
            <person name="Mueller-Roeber B."/>
            <person name="Rajamani S."/>
            <person name="Sayre R.T."/>
            <person name="Brokstein P."/>
            <person name="Dubchak I."/>
            <person name="Goodstein D."/>
            <person name="Hornick L."/>
            <person name="Huang Y.W."/>
            <person name="Jhaveri J."/>
            <person name="Luo Y."/>
            <person name="Martinez D."/>
            <person name="Ngau W.C."/>
            <person name="Otillar B."/>
            <person name="Poliakov A."/>
            <person name="Porter A."/>
            <person name="Szajkowski L."/>
            <person name="Werner G."/>
            <person name="Zhou K."/>
            <person name="Grigoriev I.V."/>
            <person name="Rokhsar D.S."/>
            <person name="Grossman A.R."/>
        </authorList>
    </citation>
    <scope>NUCLEOTIDE SEQUENCE [LARGE SCALE GENOMIC DNA]</scope>
    <source>
        <strain evidence="3">CC-503</strain>
    </source>
</reference>
<feature type="compositionally biased region" description="Low complexity" evidence="1">
    <location>
        <begin position="947"/>
        <end position="968"/>
    </location>
</feature>
<evidence type="ECO:0000313" key="2">
    <source>
        <dbReference type="EMBL" id="PNW73831.1"/>
    </source>
</evidence>
<gene>
    <name evidence="2" type="ORF">CHLRE_13g574600v5</name>
</gene>
<feature type="compositionally biased region" description="Low complexity" evidence="1">
    <location>
        <begin position="586"/>
        <end position="606"/>
    </location>
</feature>
<keyword evidence="3" id="KW-1185">Reference proteome</keyword>
<dbReference type="RefSeq" id="XP_042917404.1">
    <property type="nucleotide sequence ID" value="XM_043069429.1"/>
</dbReference>
<dbReference type="EMBL" id="CM008974">
    <property type="protein sequence ID" value="PNW73831.1"/>
    <property type="molecule type" value="Genomic_DNA"/>
</dbReference>
<feature type="region of interest" description="Disordered" evidence="1">
    <location>
        <begin position="584"/>
        <end position="608"/>
    </location>
</feature>
<feature type="region of interest" description="Disordered" evidence="1">
    <location>
        <begin position="947"/>
        <end position="971"/>
    </location>
</feature>
<dbReference type="Gramene" id="PNW73831">
    <property type="protein sequence ID" value="PNW73831"/>
    <property type="gene ID" value="CHLRE_13g574600v5"/>
</dbReference>
<feature type="region of interest" description="Disordered" evidence="1">
    <location>
        <begin position="541"/>
        <end position="571"/>
    </location>
</feature>
<feature type="compositionally biased region" description="Low complexity" evidence="1">
    <location>
        <begin position="236"/>
        <end position="251"/>
    </location>
</feature>
<feature type="compositionally biased region" description="Gly residues" evidence="1">
    <location>
        <begin position="157"/>
        <end position="166"/>
    </location>
</feature>
<dbReference type="InParanoid" id="A0A2K3CZY9"/>
<feature type="compositionally biased region" description="Acidic residues" evidence="1">
    <location>
        <begin position="327"/>
        <end position="337"/>
    </location>
</feature>
<dbReference type="GeneID" id="66055961"/>
<dbReference type="ExpressionAtlas" id="A0A2K3CZY9">
    <property type="expression patterns" value="baseline and differential"/>
</dbReference>
<evidence type="ECO:0000313" key="3">
    <source>
        <dbReference type="Proteomes" id="UP000006906"/>
    </source>
</evidence>
<evidence type="ECO:0000256" key="1">
    <source>
        <dbReference type="SAM" id="MobiDB-lite"/>
    </source>
</evidence>
<dbReference type="Proteomes" id="UP000006906">
    <property type="component" value="Chromosome 13"/>
</dbReference>
<feature type="compositionally biased region" description="Basic and acidic residues" evidence="1">
    <location>
        <begin position="125"/>
        <end position="144"/>
    </location>
</feature>
<sequence length="1030" mass="104320">MGHEGVAYRWEVFNRWCDEFAEKHQGLKPKVDDVRRWHRENADKVWPDSNERPSVFSAVSHNKGRRVRGSKTCEYYKRYRAGKAAEQQLAARLQPAALSGRRILAVTAAARKLNSDGSRGPGKRHAQDDDGSEEHAEGSHELPEKRRRMQPGHRGPGHGGSRGGGARGRRSSSEELSEDPSWASGGESSEDEEDSGGDGLGSGSMRASRHLLAQQQQQQGVHITVVRRDADGRATQAQPAAPPMLAGLLPLPGGPPLFQPPAGSVPGSSGRSVARPRVSNGHQRRGSAHGEAASEDPLACDEDASDGIRPQSRADSGSQQRRRSMPVDEDEREEEDGGQLQQVRSGARRTAQDWDWGPDGHPGIAPLECRASRSASVLQPALPPPLSGHAETPLGSLPVYLVAASSGGIMAARRRIADQRKRKAAAAAAAAATTTAAAAAPAAATAAVPAVVVPPRPSVAVPASVGVSVAPGAPGVTKDPLDLLAQAACEALATPVPPRAGMPVLPQAEQPKEGAATTVPQEAVGDAMDCKEQAQQPQADVAACGPGISEGSAHSGGGFAPPGCRGQSVPEATPKLLPIKEEREQACAAADDAQSSGQHAAAGAAGNKVEGNGLQPAVSECVSASTQNSGGPLASQGGRPTAQAPAAAEAAMQAQQEQAMAQPQAQNAPASPHSSAALLAKDAVDWATTGDGDTEATGCTHAAKQDALPLLPDATATTSSVATAPSAATVALPAPAAAAAAHGRCPSAGTTSDATGTLPAALAPLLTPDMSMNFAYMAAANAAAVNMATMAAAFLRAAPPLTHQQMHQQHSPGLPLPLPVSATPAAPAMPGAPPAVPQPLGSAGSVMSSFLLPPPPVVGSLPLPPALPVAAPPLLQTSTLSMLPPPLWHGMPTGMPPSMAAAAAVAAAPPLFQESPATVLGAPAGCNQLLPVMRLFMSSAGHSDTLAAAGAQPAPGTGATPPDGTSVPQLPPVPLPLPPVPPPPSALPTACAMPGCMQPPAMDMGLVGGGAAANQQSGFLMAGRPLQPSR</sequence>
<proteinExistence type="predicted"/>
<accession>A0A2K3CZY9</accession>
<dbReference type="AlphaFoldDB" id="A0A2K3CZY9"/>
<name>A0A2K3CZY9_CHLRE</name>
<dbReference type="OrthoDB" id="551751at2759"/>
<feature type="region of interest" description="Disordered" evidence="1">
    <location>
        <begin position="620"/>
        <end position="675"/>
    </location>
</feature>
<feature type="compositionally biased region" description="Low complexity" evidence="1">
    <location>
        <begin position="642"/>
        <end position="675"/>
    </location>
</feature>
<dbReference type="KEGG" id="cre:CHLRE_13g574600v5"/>
<protein>
    <submittedName>
        <fullName evidence="2">Uncharacterized protein</fullName>
    </submittedName>
</protein>
<organism evidence="2 3">
    <name type="scientific">Chlamydomonas reinhardtii</name>
    <name type="common">Chlamydomonas smithii</name>
    <dbReference type="NCBI Taxonomy" id="3055"/>
    <lineage>
        <taxon>Eukaryota</taxon>
        <taxon>Viridiplantae</taxon>
        <taxon>Chlorophyta</taxon>
        <taxon>core chlorophytes</taxon>
        <taxon>Chlorophyceae</taxon>
        <taxon>CS clade</taxon>
        <taxon>Chlamydomonadales</taxon>
        <taxon>Chlamydomonadaceae</taxon>
        <taxon>Chlamydomonas</taxon>
    </lineage>
</organism>
<feature type="region of interest" description="Disordered" evidence="1">
    <location>
        <begin position="111"/>
        <end position="366"/>
    </location>
</feature>